<keyword evidence="1" id="KW-1133">Transmembrane helix</keyword>
<organism evidence="2 3">
    <name type="scientific">Candidatus Nephthysia bennettiae</name>
    <dbReference type="NCBI Taxonomy" id="3127016"/>
    <lineage>
        <taxon>Bacteria</taxon>
        <taxon>Bacillati</taxon>
        <taxon>Candidatus Dormiibacterota</taxon>
        <taxon>Candidatus Dormibacteria</taxon>
        <taxon>Candidatus Dormibacterales</taxon>
        <taxon>Candidatus Dormibacteraceae</taxon>
        <taxon>Candidatus Nephthysia</taxon>
    </lineage>
</organism>
<evidence type="ECO:0000256" key="1">
    <source>
        <dbReference type="SAM" id="Phobius"/>
    </source>
</evidence>
<reference evidence="2" key="1">
    <citation type="submission" date="2020-10" db="EMBL/GenBank/DDBJ databases">
        <title>Ca. Dormibacterota MAGs.</title>
        <authorList>
            <person name="Montgomery K."/>
        </authorList>
    </citation>
    <scope>NUCLEOTIDE SEQUENCE [LARGE SCALE GENOMIC DNA]</scope>
    <source>
        <strain evidence="2">SC8812_S17_10</strain>
    </source>
</reference>
<sequence>MSELTGSTLRTPPVTRGRLGRLLVPAAVVLAALVLAFSLRMGAHYGQSWWNASHRPLASKTAVMPTNPKIEQDWGIRFTVVQLLADNGLVELRYQVLDVNKANRLHADNSSLTNLPTIYVEGTDKVIKSNSLLFHIHHEWEQGSDGRAYSIVYGNSGGVLYPRAFVTVALPDGLKLQHVPVTG</sequence>
<comment type="caution">
    <text evidence="2">The sequence shown here is derived from an EMBL/GenBank/DDBJ whole genome shotgun (WGS) entry which is preliminary data.</text>
</comment>
<feature type="transmembrane region" description="Helical" evidence="1">
    <location>
        <begin position="20"/>
        <end position="39"/>
    </location>
</feature>
<dbReference type="RefSeq" id="WP_338199958.1">
    <property type="nucleotide sequence ID" value="NZ_JAEKNR010000069.1"/>
</dbReference>
<dbReference type="AlphaFoldDB" id="A0A934K6K2"/>
<keyword evidence="3" id="KW-1185">Reference proteome</keyword>
<keyword evidence="1" id="KW-0812">Transmembrane</keyword>
<keyword evidence="1" id="KW-0472">Membrane</keyword>
<protein>
    <submittedName>
        <fullName evidence="2">Uncharacterized protein</fullName>
    </submittedName>
</protein>
<evidence type="ECO:0000313" key="3">
    <source>
        <dbReference type="Proteomes" id="UP000612893"/>
    </source>
</evidence>
<evidence type="ECO:0000313" key="2">
    <source>
        <dbReference type="EMBL" id="MBJ7597598.1"/>
    </source>
</evidence>
<name>A0A934K6K2_9BACT</name>
<proteinExistence type="predicted"/>
<gene>
    <name evidence="2" type="ORF">JF922_05875</name>
</gene>
<accession>A0A934K6K2</accession>
<dbReference type="Proteomes" id="UP000612893">
    <property type="component" value="Unassembled WGS sequence"/>
</dbReference>
<dbReference type="EMBL" id="JAEKNR010000069">
    <property type="protein sequence ID" value="MBJ7597598.1"/>
    <property type="molecule type" value="Genomic_DNA"/>
</dbReference>